<evidence type="ECO:0000256" key="1">
    <source>
        <dbReference type="SAM" id="Phobius"/>
    </source>
</evidence>
<keyword evidence="1" id="KW-1133">Transmembrane helix</keyword>
<name>W6YIV6_COCC2</name>
<dbReference type="Proteomes" id="UP000053841">
    <property type="component" value="Unassembled WGS sequence"/>
</dbReference>
<sequence length="57" mass="6373">MYGLLLWSSLEGDISGARKSLRVYFQCDSLFPILLFLLLLLLLLLLTTDGPLVSSEN</sequence>
<keyword evidence="3" id="KW-1185">Reference proteome</keyword>
<keyword evidence="1" id="KW-0472">Membrane</keyword>
<organism evidence="2 3">
    <name type="scientific">Cochliobolus carbonum (strain 26-R-13)</name>
    <name type="common">Maize leaf spot fungus</name>
    <name type="synonym">Bipolaris zeicola</name>
    <dbReference type="NCBI Taxonomy" id="930089"/>
    <lineage>
        <taxon>Eukaryota</taxon>
        <taxon>Fungi</taxon>
        <taxon>Dikarya</taxon>
        <taxon>Ascomycota</taxon>
        <taxon>Pezizomycotina</taxon>
        <taxon>Dothideomycetes</taxon>
        <taxon>Pleosporomycetidae</taxon>
        <taxon>Pleosporales</taxon>
        <taxon>Pleosporineae</taxon>
        <taxon>Pleosporaceae</taxon>
        <taxon>Bipolaris</taxon>
    </lineage>
</organism>
<gene>
    <name evidence="2" type="ORF">COCCADRAFT_85095</name>
</gene>
<dbReference type="AlphaFoldDB" id="W6YIV6"/>
<dbReference type="EMBL" id="KI964549">
    <property type="protein sequence ID" value="EUC37628.1"/>
    <property type="molecule type" value="Genomic_DNA"/>
</dbReference>
<evidence type="ECO:0000313" key="3">
    <source>
        <dbReference type="Proteomes" id="UP000053841"/>
    </source>
</evidence>
<dbReference type="HOGENOM" id="CLU_2996226_0_0_1"/>
<reference evidence="2 3" key="1">
    <citation type="journal article" date="2013" name="PLoS Genet.">
        <title>Comparative genome structure, secondary metabolite, and effector coding capacity across Cochliobolus pathogens.</title>
        <authorList>
            <person name="Condon B.J."/>
            <person name="Leng Y."/>
            <person name="Wu D."/>
            <person name="Bushley K.E."/>
            <person name="Ohm R.A."/>
            <person name="Otillar R."/>
            <person name="Martin J."/>
            <person name="Schackwitz W."/>
            <person name="Grimwood J."/>
            <person name="MohdZainudin N."/>
            <person name="Xue C."/>
            <person name="Wang R."/>
            <person name="Manning V.A."/>
            <person name="Dhillon B."/>
            <person name="Tu Z.J."/>
            <person name="Steffenson B.J."/>
            <person name="Salamov A."/>
            <person name="Sun H."/>
            <person name="Lowry S."/>
            <person name="LaButti K."/>
            <person name="Han J."/>
            <person name="Copeland A."/>
            <person name="Lindquist E."/>
            <person name="Barry K."/>
            <person name="Schmutz J."/>
            <person name="Baker S.E."/>
            <person name="Ciuffetti L.M."/>
            <person name="Grigoriev I.V."/>
            <person name="Zhong S."/>
            <person name="Turgeon B.G."/>
        </authorList>
    </citation>
    <scope>NUCLEOTIDE SEQUENCE [LARGE SCALE GENOMIC DNA]</scope>
    <source>
        <strain evidence="2 3">26-R-13</strain>
    </source>
</reference>
<accession>W6YIV6</accession>
<keyword evidence="1" id="KW-0812">Transmembrane</keyword>
<dbReference type="KEGG" id="bze:COCCADRAFT_85095"/>
<dbReference type="GeneID" id="19151886"/>
<evidence type="ECO:0000313" key="2">
    <source>
        <dbReference type="EMBL" id="EUC37628.1"/>
    </source>
</evidence>
<protein>
    <submittedName>
        <fullName evidence="2">Uncharacterized protein</fullName>
    </submittedName>
</protein>
<dbReference type="RefSeq" id="XP_007708106.1">
    <property type="nucleotide sequence ID" value="XM_007709916.1"/>
</dbReference>
<feature type="transmembrane region" description="Helical" evidence="1">
    <location>
        <begin position="29"/>
        <end position="47"/>
    </location>
</feature>
<proteinExistence type="predicted"/>